<evidence type="ECO:0000313" key="1">
    <source>
        <dbReference type="EMBL" id="EDL89919.1"/>
    </source>
</evidence>
<dbReference type="EMBL" id="CH473981">
    <property type="protein sequence ID" value="EDL89919.1"/>
    <property type="molecule type" value="Genomic_DNA"/>
</dbReference>
<organism evidence="1 2">
    <name type="scientific">Rattus norvegicus</name>
    <name type="common">Rat</name>
    <dbReference type="NCBI Taxonomy" id="10116"/>
    <lineage>
        <taxon>Eukaryota</taxon>
        <taxon>Metazoa</taxon>
        <taxon>Chordata</taxon>
        <taxon>Craniata</taxon>
        <taxon>Vertebrata</taxon>
        <taxon>Euteleostomi</taxon>
        <taxon>Mammalia</taxon>
        <taxon>Eutheria</taxon>
        <taxon>Euarchontoglires</taxon>
        <taxon>Glires</taxon>
        <taxon>Rodentia</taxon>
        <taxon>Myomorpha</taxon>
        <taxon>Muroidea</taxon>
        <taxon>Muridae</taxon>
        <taxon>Murinae</taxon>
        <taxon>Rattus</taxon>
    </lineage>
</organism>
<gene>
    <name evidence="1" type="ORF">rCG_57151</name>
</gene>
<dbReference type="Proteomes" id="UP000234681">
    <property type="component" value="Chromosome 14"/>
</dbReference>
<dbReference type="AlphaFoldDB" id="A6JCZ7"/>
<proteinExistence type="predicted"/>
<evidence type="ECO:0000313" key="2">
    <source>
        <dbReference type="Proteomes" id="UP000234681"/>
    </source>
</evidence>
<sequence length="58" mass="6598">MGFQSPAPKLRWAHPGISNGNGFSVFFQETLCVRRDSVNRIFSGNRLPSRHFSGYKNK</sequence>
<accession>A6JCZ7</accession>
<protein>
    <submittedName>
        <fullName evidence="1">RCG57151</fullName>
    </submittedName>
</protein>
<reference evidence="2" key="1">
    <citation type="submission" date="2005-09" db="EMBL/GenBank/DDBJ databases">
        <authorList>
            <person name="Mural R.J."/>
            <person name="Li P.W."/>
            <person name="Adams M.D."/>
            <person name="Amanatides P.G."/>
            <person name="Baden-Tillson H."/>
            <person name="Barnstead M."/>
            <person name="Chin S.H."/>
            <person name="Dew I."/>
            <person name="Evans C.A."/>
            <person name="Ferriera S."/>
            <person name="Flanigan M."/>
            <person name="Fosler C."/>
            <person name="Glodek A."/>
            <person name="Gu Z."/>
            <person name="Holt R.A."/>
            <person name="Jennings D."/>
            <person name="Kraft C.L."/>
            <person name="Lu F."/>
            <person name="Nguyen T."/>
            <person name="Nusskern D.R."/>
            <person name="Pfannkoch C.M."/>
            <person name="Sitter C."/>
            <person name="Sutton G.G."/>
            <person name="Venter J.C."/>
            <person name="Wang Z."/>
            <person name="Woodage T."/>
            <person name="Zheng X.H."/>
            <person name="Zhong F."/>
        </authorList>
    </citation>
    <scope>NUCLEOTIDE SEQUENCE [LARGE SCALE GENOMIC DNA]</scope>
    <source>
        <strain>BN</strain>
        <strain evidence="2">Sprague-Dawley</strain>
    </source>
</reference>
<name>A6JCZ7_RAT</name>